<dbReference type="EMBL" id="NSIT01000069">
    <property type="protein sequence ID" value="PJE79438.1"/>
    <property type="molecule type" value="Genomic_DNA"/>
</dbReference>
<reference evidence="1" key="1">
    <citation type="journal article" date="2017" name="Appl. Environ. Microbiol.">
        <title>Molecular characterization of an Endozoicomonas-like organism causing infection in king scallop Pecten maximus L.</title>
        <authorList>
            <person name="Cano I."/>
            <person name="van Aerle R."/>
            <person name="Ross S."/>
            <person name="Verner-Jeffreys D.W."/>
            <person name="Paley R.K."/>
            <person name="Rimmer G."/>
            <person name="Ryder D."/>
            <person name="Hooper P."/>
            <person name="Stone D."/>
            <person name="Feist S.W."/>
        </authorList>
    </citation>
    <scope>NUCLEOTIDE SEQUENCE</scope>
</reference>
<comment type="caution">
    <text evidence="1">The sequence shown here is derived from an EMBL/GenBank/DDBJ whole genome shotgun (WGS) entry which is preliminary data.</text>
</comment>
<accession>A0A2H9T8F3</accession>
<proteinExistence type="predicted"/>
<sequence length="73" mass="8095">MEKKGLDNNQVNMLADIAESAFNIPDESTEDNWFDILAADTSEELARLADENIPQLLLGPFSQQSLDVVCKVI</sequence>
<evidence type="ECO:0000313" key="1">
    <source>
        <dbReference type="EMBL" id="PJE79438.1"/>
    </source>
</evidence>
<dbReference type="AlphaFoldDB" id="A0A2H9T8F3"/>
<gene>
    <name evidence="1" type="ORF">CI610_01601</name>
</gene>
<protein>
    <submittedName>
        <fullName evidence="1">Uncharacterized protein</fullName>
    </submittedName>
</protein>
<organism evidence="1">
    <name type="scientific">invertebrate metagenome</name>
    <dbReference type="NCBI Taxonomy" id="1711999"/>
    <lineage>
        <taxon>unclassified sequences</taxon>
        <taxon>metagenomes</taxon>
        <taxon>organismal metagenomes</taxon>
    </lineage>
</organism>
<name>A0A2H9T8F3_9ZZZZ</name>